<sequence>MDDLEQSPSDIVLNFSAVGFINSTNISQLLRLRKTVSSAKRRMILCDVNSQVWGILLVTGLEKIFEFTSDVTTALATLQLAEAQDQETQRVTDRQ</sequence>
<protein>
    <recommendedName>
        <fullName evidence="1">STAS domain-containing protein</fullName>
    </recommendedName>
</protein>
<name>X1BC86_9ZZZZ</name>
<dbReference type="PANTHER" id="PTHR33495">
    <property type="entry name" value="ANTI-SIGMA FACTOR ANTAGONIST TM_1081-RELATED-RELATED"/>
    <property type="match status" value="1"/>
</dbReference>
<comment type="caution">
    <text evidence="2">The sequence shown here is derived from an EMBL/GenBank/DDBJ whole genome shotgun (WGS) entry which is preliminary data.</text>
</comment>
<reference evidence="2" key="1">
    <citation type="journal article" date="2014" name="Front. Microbiol.">
        <title>High frequency of phylogenetically diverse reductive dehalogenase-homologous genes in deep subseafloor sedimentary metagenomes.</title>
        <authorList>
            <person name="Kawai M."/>
            <person name="Futagami T."/>
            <person name="Toyoda A."/>
            <person name="Takaki Y."/>
            <person name="Nishi S."/>
            <person name="Hori S."/>
            <person name="Arai W."/>
            <person name="Tsubouchi T."/>
            <person name="Morono Y."/>
            <person name="Uchiyama I."/>
            <person name="Ito T."/>
            <person name="Fujiyama A."/>
            <person name="Inagaki F."/>
            <person name="Takami H."/>
        </authorList>
    </citation>
    <scope>NUCLEOTIDE SEQUENCE</scope>
    <source>
        <strain evidence="2">Expedition CK06-06</strain>
    </source>
</reference>
<dbReference type="CDD" id="cd07043">
    <property type="entry name" value="STAS_anti-anti-sigma_factors"/>
    <property type="match status" value="1"/>
</dbReference>
<evidence type="ECO:0000313" key="2">
    <source>
        <dbReference type="EMBL" id="GAG81753.1"/>
    </source>
</evidence>
<dbReference type="GO" id="GO:0043856">
    <property type="term" value="F:anti-sigma factor antagonist activity"/>
    <property type="evidence" value="ECO:0007669"/>
    <property type="project" value="TreeGrafter"/>
</dbReference>
<dbReference type="InterPro" id="IPR036513">
    <property type="entry name" value="STAS_dom_sf"/>
</dbReference>
<dbReference type="SUPFAM" id="SSF52091">
    <property type="entry name" value="SpoIIaa-like"/>
    <property type="match status" value="1"/>
</dbReference>
<dbReference type="PROSITE" id="PS50801">
    <property type="entry name" value="STAS"/>
    <property type="match status" value="1"/>
</dbReference>
<gene>
    <name evidence="2" type="ORF">S01H4_28040</name>
</gene>
<evidence type="ECO:0000259" key="1">
    <source>
        <dbReference type="PROSITE" id="PS50801"/>
    </source>
</evidence>
<feature type="domain" description="STAS" evidence="1">
    <location>
        <begin position="1"/>
        <end position="78"/>
    </location>
</feature>
<dbReference type="Pfam" id="PF01740">
    <property type="entry name" value="STAS"/>
    <property type="match status" value="1"/>
</dbReference>
<proteinExistence type="predicted"/>
<dbReference type="AlphaFoldDB" id="X1BC86"/>
<dbReference type="Gene3D" id="3.30.750.24">
    <property type="entry name" value="STAS domain"/>
    <property type="match status" value="1"/>
</dbReference>
<organism evidence="2">
    <name type="scientific">marine sediment metagenome</name>
    <dbReference type="NCBI Taxonomy" id="412755"/>
    <lineage>
        <taxon>unclassified sequences</taxon>
        <taxon>metagenomes</taxon>
        <taxon>ecological metagenomes</taxon>
    </lineage>
</organism>
<dbReference type="InterPro" id="IPR002645">
    <property type="entry name" value="STAS_dom"/>
</dbReference>
<dbReference type="EMBL" id="BART01013839">
    <property type="protein sequence ID" value="GAG81753.1"/>
    <property type="molecule type" value="Genomic_DNA"/>
</dbReference>
<accession>X1BC86</accession>